<comment type="caution">
    <text evidence="2">The sequence shown here is derived from an EMBL/GenBank/DDBJ whole genome shotgun (WGS) entry which is preliminary data.</text>
</comment>
<proteinExistence type="predicted"/>
<dbReference type="Gene3D" id="3.30.830.10">
    <property type="entry name" value="Metalloenzyme, LuxS/M16 peptidase-like"/>
    <property type="match status" value="1"/>
</dbReference>
<dbReference type="SUPFAM" id="SSF63411">
    <property type="entry name" value="LuxS/MPP-like metallohydrolase"/>
    <property type="match status" value="2"/>
</dbReference>
<feature type="signal peptide" evidence="1">
    <location>
        <begin position="1"/>
        <end position="23"/>
    </location>
</feature>
<sequence length="903" mass="98196">MKKISGLFAVLLSFLLSASLSGAQELPAIPEDSRISYGLLPDGVEYYIVSNSTCKGFADLSLVWRLGEPGGEDSLSVSGAAPASLSVPEALDLARGYLAGTDLFPAPGPEQFLRRNGIQGSSCGYVETRDNALIFNFSRIDLSKGSSLTDSLYLMVFDMVRGYSRAVREAGASDCGQAIMISGDIDKDAVLGKFRMLSLFVPETGARKPVSPYVWYPGDSLRCVSSAVPGARVASVTAEYALERVPEKYMKTVLPVVSDQMGEELGMILSNRLERHFRAAGIPVAGVDYRFTGSALWDGDETYSLTVRTVPENVRQVIPAVSSVLSQLAASGVPVPEYAQARKTVGRQLKLQAGAYVLDNSSYIERCRSSFLYGASLASPAERYSFFESSGLADSSGQRFFNRFASSLIDSTKNMTLVCISDSSVPSPAETGSLFMDAWGREDAHDTVCTSGLYADLADTLRFRVDPVKCRIRRTRTESMSGGLLWEFSNGMKVVYKKVPSDGEFWYSLLVRGGFSSARGLEPGQGAFFSDILGLYDVCGMDAGDFGNLLSAMGIDMDRKVNATDMRISGRAPSDSFWFLMKVLIGMTKYSSADSAAFSYYMECEKQRLYAGSGLAEDRLVAIDSIMCPGYSYSTLKSADVLTGDLLDIADSYFRSQFSRVNDGVLVLVGDLDEYELRKKLPEYIGNFVTGKRVLPRGYQKTQTVSGESTYTVNGKRRSLDVAMTAPLQLSILNYMAAEIAVMTLRDTMVTAVSGMGASVNVSSLFYAAPAEKLSVVISAEDCDTLNFASGNSTFRPVRALFTVRSILDGLSAEGITQSRLDMYKASLKNIMATEQSDPAYWTEILPLRFSSGKDIHTDWSARIDEVTADMVRDIISSLDNGGKVEYIVRPARRSGSVPGNDR</sequence>
<evidence type="ECO:0000313" key="2">
    <source>
        <dbReference type="EMBL" id="MBO8478377.1"/>
    </source>
</evidence>
<dbReference type="GO" id="GO:0046872">
    <property type="term" value="F:metal ion binding"/>
    <property type="evidence" value="ECO:0007669"/>
    <property type="project" value="InterPro"/>
</dbReference>
<dbReference type="InterPro" id="IPR011249">
    <property type="entry name" value="Metalloenz_LuxS/M16"/>
</dbReference>
<evidence type="ECO:0008006" key="4">
    <source>
        <dbReference type="Google" id="ProtNLM"/>
    </source>
</evidence>
<reference evidence="2" key="1">
    <citation type="submission" date="2020-10" db="EMBL/GenBank/DDBJ databases">
        <authorList>
            <person name="Gilroy R."/>
        </authorList>
    </citation>
    <scope>NUCLEOTIDE SEQUENCE</scope>
    <source>
        <strain evidence="2">2478</strain>
    </source>
</reference>
<organism evidence="2 3">
    <name type="scientific">Candidatus Cryptobacteroides excrementipullorum</name>
    <dbReference type="NCBI Taxonomy" id="2840761"/>
    <lineage>
        <taxon>Bacteria</taxon>
        <taxon>Pseudomonadati</taxon>
        <taxon>Bacteroidota</taxon>
        <taxon>Bacteroidia</taxon>
        <taxon>Bacteroidales</taxon>
        <taxon>Candidatus Cryptobacteroides</taxon>
    </lineage>
</organism>
<reference evidence="2" key="2">
    <citation type="journal article" date="2021" name="PeerJ">
        <title>Extensive microbial diversity within the chicken gut microbiome revealed by metagenomics and culture.</title>
        <authorList>
            <person name="Gilroy R."/>
            <person name="Ravi A."/>
            <person name="Getino M."/>
            <person name="Pursley I."/>
            <person name="Horton D.L."/>
            <person name="Alikhan N.F."/>
            <person name="Baker D."/>
            <person name="Gharbi K."/>
            <person name="Hall N."/>
            <person name="Watson M."/>
            <person name="Adriaenssens E.M."/>
            <person name="Foster-Nyarko E."/>
            <person name="Jarju S."/>
            <person name="Secka A."/>
            <person name="Antonio M."/>
            <person name="Oren A."/>
            <person name="Chaudhuri R.R."/>
            <person name="La Ragione R."/>
            <person name="Hildebrand F."/>
            <person name="Pallen M.J."/>
        </authorList>
    </citation>
    <scope>NUCLEOTIDE SEQUENCE</scope>
    <source>
        <strain evidence="2">2478</strain>
    </source>
</reference>
<feature type="chain" id="PRO_5039557349" description="Peptidase M16 C-terminal domain-containing protein" evidence="1">
    <location>
        <begin position="24"/>
        <end position="903"/>
    </location>
</feature>
<protein>
    <recommendedName>
        <fullName evidence="4">Peptidase M16 C-terminal domain-containing protein</fullName>
    </recommendedName>
</protein>
<evidence type="ECO:0000313" key="3">
    <source>
        <dbReference type="Proteomes" id="UP000823771"/>
    </source>
</evidence>
<dbReference type="Proteomes" id="UP000823771">
    <property type="component" value="Unassembled WGS sequence"/>
</dbReference>
<evidence type="ECO:0000256" key="1">
    <source>
        <dbReference type="SAM" id="SignalP"/>
    </source>
</evidence>
<name>A0A9D9ITH6_9BACT</name>
<dbReference type="EMBL" id="JADILZ010000046">
    <property type="protein sequence ID" value="MBO8478377.1"/>
    <property type="molecule type" value="Genomic_DNA"/>
</dbReference>
<dbReference type="AlphaFoldDB" id="A0A9D9ITH6"/>
<accession>A0A9D9ITH6</accession>
<keyword evidence="1" id="KW-0732">Signal</keyword>
<gene>
    <name evidence="2" type="ORF">IAB80_05785</name>
</gene>